<gene>
    <name evidence="2" type="ORF">CC80DRAFT_589898</name>
</gene>
<organism evidence="2 3">
    <name type="scientific">Byssothecium circinans</name>
    <dbReference type="NCBI Taxonomy" id="147558"/>
    <lineage>
        <taxon>Eukaryota</taxon>
        <taxon>Fungi</taxon>
        <taxon>Dikarya</taxon>
        <taxon>Ascomycota</taxon>
        <taxon>Pezizomycotina</taxon>
        <taxon>Dothideomycetes</taxon>
        <taxon>Pleosporomycetidae</taxon>
        <taxon>Pleosporales</taxon>
        <taxon>Massarineae</taxon>
        <taxon>Massarinaceae</taxon>
        <taxon>Byssothecium</taxon>
    </lineage>
</organism>
<protein>
    <submittedName>
        <fullName evidence="2">Uncharacterized protein</fullName>
    </submittedName>
</protein>
<proteinExistence type="predicted"/>
<feature type="compositionally biased region" description="Polar residues" evidence="1">
    <location>
        <begin position="7"/>
        <end position="20"/>
    </location>
</feature>
<sequence>MGGWQSHPASSAPQLTASETADSRDLVAKYTTLEDHPSPHEPAASVDTEMLDRGKDTTPPTSRP</sequence>
<dbReference type="EMBL" id="ML976982">
    <property type="protein sequence ID" value="KAF1960486.1"/>
    <property type="molecule type" value="Genomic_DNA"/>
</dbReference>
<evidence type="ECO:0000313" key="2">
    <source>
        <dbReference type="EMBL" id="KAF1960486.1"/>
    </source>
</evidence>
<evidence type="ECO:0000256" key="1">
    <source>
        <dbReference type="SAM" id="MobiDB-lite"/>
    </source>
</evidence>
<feature type="compositionally biased region" description="Basic and acidic residues" evidence="1">
    <location>
        <begin position="21"/>
        <end position="39"/>
    </location>
</feature>
<dbReference type="Proteomes" id="UP000800035">
    <property type="component" value="Unassembled WGS sequence"/>
</dbReference>
<accession>A0A6A5UC59</accession>
<dbReference type="AlphaFoldDB" id="A0A6A5UC59"/>
<name>A0A6A5UC59_9PLEO</name>
<evidence type="ECO:0000313" key="3">
    <source>
        <dbReference type="Proteomes" id="UP000800035"/>
    </source>
</evidence>
<feature type="region of interest" description="Disordered" evidence="1">
    <location>
        <begin position="1"/>
        <end position="64"/>
    </location>
</feature>
<keyword evidence="3" id="KW-1185">Reference proteome</keyword>
<reference evidence="2" key="1">
    <citation type="journal article" date="2020" name="Stud. Mycol.">
        <title>101 Dothideomycetes genomes: a test case for predicting lifestyles and emergence of pathogens.</title>
        <authorList>
            <person name="Haridas S."/>
            <person name="Albert R."/>
            <person name="Binder M."/>
            <person name="Bloem J."/>
            <person name="Labutti K."/>
            <person name="Salamov A."/>
            <person name="Andreopoulos B."/>
            <person name="Baker S."/>
            <person name="Barry K."/>
            <person name="Bills G."/>
            <person name="Bluhm B."/>
            <person name="Cannon C."/>
            <person name="Castanera R."/>
            <person name="Culley D."/>
            <person name="Daum C."/>
            <person name="Ezra D."/>
            <person name="Gonzalez J."/>
            <person name="Henrissat B."/>
            <person name="Kuo A."/>
            <person name="Liang C."/>
            <person name="Lipzen A."/>
            <person name="Lutzoni F."/>
            <person name="Magnuson J."/>
            <person name="Mondo S."/>
            <person name="Nolan M."/>
            <person name="Ohm R."/>
            <person name="Pangilinan J."/>
            <person name="Park H.-J."/>
            <person name="Ramirez L."/>
            <person name="Alfaro M."/>
            <person name="Sun H."/>
            <person name="Tritt A."/>
            <person name="Yoshinaga Y."/>
            <person name="Zwiers L.-H."/>
            <person name="Turgeon B."/>
            <person name="Goodwin S."/>
            <person name="Spatafora J."/>
            <person name="Crous P."/>
            <person name="Grigoriev I."/>
        </authorList>
    </citation>
    <scope>NUCLEOTIDE SEQUENCE</scope>
    <source>
        <strain evidence="2">CBS 675.92</strain>
    </source>
</reference>
<dbReference type="OrthoDB" id="3792217at2759"/>